<dbReference type="InterPro" id="IPR053931">
    <property type="entry name" value="RapZ_C"/>
</dbReference>
<gene>
    <name evidence="8" type="ORF">CLG96_13545</name>
</gene>
<dbReference type="InterPro" id="IPR005337">
    <property type="entry name" value="RapZ-like"/>
</dbReference>
<feature type="domain" description="RapZ C-terminal" evidence="7">
    <location>
        <begin position="177"/>
        <end position="295"/>
    </location>
</feature>
<dbReference type="InterPro" id="IPR053930">
    <property type="entry name" value="RapZ-like_N"/>
</dbReference>
<sequence length="317" mass="35320">MSDRPGRVLPKRILIVTGMSGAGRTTALKTFEDLGWEVVDNLPLPLLERLLGSPVAEGEEDQSRPLAFGVSSRTRAFDAERIVRSVAALREERGYDIGILFFDCAGAVLTRRYSETRRRHPLALDRPAADGIRRERELFRPIRDAADYLIDTSDTNSNALQAELRRIFASEDADSPTLNVISFGFSRGVPRHADLVFDMRFLRNPHWDPHLRPQTGLDQPVAAYVEEDSAYSEAVTRIENLLLLLLPRYASEGKSYVTIAFGCTGGRHRSVRVAEDIAGRLRNAAFSPTVTHRDLALQTRDAKEGSPTGGRDHERIG</sequence>
<dbReference type="GO" id="GO:0005525">
    <property type="term" value="F:GTP binding"/>
    <property type="evidence" value="ECO:0007669"/>
    <property type="project" value="UniProtKB-UniRule"/>
</dbReference>
<comment type="caution">
    <text evidence="4">Lacks conserved residue(s) required for the propagation of feature annotation.</text>
</comment>
<dbReference type="NCBIfam" id="NF003828">
    <property type="entry name" value="PRK05416.1"/>
    <property type="match status" value="1"/>
</dbReference>
<evidence type="ECO:0000259" key="6">
    <source>
        <dbReference type="Pfam" id="PF03668"/>
    </source>
</evidence>
<evidence type="ECO:0000313" key="8">
    <source>
        <dbReference type="EMBL" id="PTQ10146.1"/>
    </source>
</evidence>
<name>A0A2T5FWJ0_9SPHN</name>
<dbReference type="EMBL" id="NWBU01000010">
    <property type="protein sequence ID" value="PTQ10146.1"/>
    <property type="molecule type" value="Genomic_DNA"/>
</dbReference>
<comment type="caution">
    <text evidence="8">The sequence shown here is derived from an EMBL/GenBank/DDBJ whole genome shotgun (WGS) entry which is preliminary data.</text>
</comment>
<keyword evidence="1 4" id="KW-0547">Nucleotide-binding</keyword>
<accession>A0A2T5FWJ0</accession>
<dbReference type="GO" id="GO:0005524">
    <property type="term" value="F:ATP binding"/>
    <property type="evidence" value="ECO:0007669"/>
    <property type="project" value="UniProtKB-UniRule"/>
</dbReference>
<evidence type="ECO:0000256" key="5">
    <source>
        <dbReference type="SAM" id="MobiDB-lite"/>
    </source>
</evidence>
<keyword evidence="3 4" id="KW-0342">GTP-binding</keyword>
<evidence type="ECO:0000259" key="7">
    <source>
        <dbReference type="Pfam" id="PF22740"/>
    </source>
</evidence>
<dbReference type="PIRSF" id="PIRSF005052">
    <property type="entry name" value="P-loopkin"/>
    <property type="match status" value="1"/>
</dbReference>
<dbReference type="Pfam" id="PF22740">
    <property type="entry name" value="PapZ_C"/>
    <property type="match status" value="1"/>
</dbReference>
<evidence type="ECO:0000256" key="4">
    <source>
        <dbReference type="HAMAP-Rule" id="MF_00636"/>
    </source>
</evidence>
<organism evidence="8 9">
    <name type="scientific">Sphingomonas oleivorans</name>
    <dbReference type="NCBI Taxonomy" id="1735121"/>
    <lineage>
        <taxon>Bacteria</taxon>
        <taxon>Pseudomonadati</taxon>
        <taxon>Pseudomonadota</taxon>
        <taxon>Alphaproteobacteria</taxon>
        <taxon>Sphingomonadales</taxon>
        <taxon>Sphingomonadaceae</taxon>
        <taxon>Sphingomonas</taxon>
    </lineage>
</organism>
<evidence type="ECO:0000313" key="9">
    <source>
        <dbReference type="Proteomes" id="UP000244162"/>
    </source>
</evidence>
<dbReference type="SUPFAM" id="SSF52540">
    <property type="entry name" value="P-loop containing nucleoside triphosphate hydrolases"/>
    <property type="match status" value="1"/>
</dbReference>
<reference evidence="8 9" key="1">
    <citation type="submission" date="2017-09" db="EMBL/GenBank/DDBJ databases">
        <title>Sphingomonas panjinensis sp.nov., isolated from oil-contaminated soil.</title>
        <authorList>
            <person name="Wang L."/>
            <person name="Chen L."/>
        </authorList>
    </citation>
    <scope>NUCLEOTIDE SEQUENCE [LARGE SCALE GENOMIC DNA]</scope>
    <source>
        <strain evidence="8 9">FW-11</strain>
    </source>
</reference>
<dbReference type="AlphaFoldDB" id="A0A2T5FWJ0"/>
<dbReference type="PANTHER" id="PTHR30448:SF0">
    <property type="entry name" value="RNASE ADAPTER PROTEIN RAPZ"/>
    <property type="match status" value="1"/>
</dbReference>
<dbReference type="Pfam" id="PF03668">
    <property type="entry name" value="RapZ-like_N"/>
    <property type="match status" value="1"/>
</dbReference>
<keyword evidence="9" id="KW-1185">Reference proteome</keyword>
<dbReference type="RefSeq" id="WP_107968494.1">
    <property type="nucleotide sequence ID" value="NZ_NWBU01000010.1"/>
</dbReference>
<protein>
    <submittedName>
        <fullName evidence="8">RNase adapter RapZ</fullName>
    </submittedName>
</protein>
<dbReference type="HAMAP" id="MF_00636">
    <property type="entry name" value="RapZ_like"/>
    <property type="match status" value="1"/>
</dbReference>
<keyword evidence="2 4" id="KW-0067">ATP-binding</keyword>
<feature type="region of interest" description="Disordered" evidence="5">
    <location>
        <begin position="292"/>
        <end position="317"/>
    </location>
</feature>
<dbReference type="Proteomes" id="UP000244162">
    <property type="component" value="Unassembled WGS sequence"/>
</dbReference>
<feature type="domain" description="RapZ-like N-terminal" evidence="6">
    <location>
        <begin position="13"/>
        <end position="171"/>
    </location>
</feature>
<feature type="binding site" evidence="4">
    <location>
        <begin position="18"/>
        <end position="25"/>
    </location>
    <ligand>
        <name>ATP</name>
        <dbReference type="ChEBI" id="CHEBI:30616"/>
    </ligand>
</feature>
<dbReference type="PANTHER" id="PTHR30448">
    <property type="entry name" value="RNASE ADAPTER PROTEIN RAPZ"/>
    <property type="match status" value="1"/>
</dbReference>
<dbReference type="InterPro" id="IPR027417">
    <property type="entry name" value="P-loop_NTPase"/>
</dbReference>
<evidence type="ECO:0000256" key="1">
    <source>
        <dbReference type="ARBA" id="ARBA00022741"/>
    </source>
</evidence>
<dbReference type="OrthoDB" id="9784461at2"/>
<proteinExistence type="inferred from homology"/>
<evidence type="ECO:0000256" key="2">
    <source>
        <dbReference type="ARBA" id="ARBA00022840"/>
    </source>
</evidence>
<evidence type="ECO:0000256" key="3">
    <source>
        <dbReference type="ARBA" id="ARBA00023134"/>
    </source>
</evidence>